<keyword evidence="4" id="KW-1185">Reference proteome</keyword>
<dbReference type="PANTHER" id="PTHR43157:SF31">
    <property type="entry name" value="PHOSPHATIDYLINOSITOL-GLYCAN BIOSYNTHESIS CLASS F PROTEIN"/>
    <property type="match status" value="1"/>
</dbReference>
<feature type="region of interest" description="Disordered" evidence="2">
    <location>
        <begin position="58"/>
        <end position="102"/>
    </location>
</feature>
<reference evidence="3 4" key="1">
    <citation type="submission" date="2023-01" db="EMBL/GenBank/DDBJ databases">
        <title>Analysis of 21 Apiospora genomes using comparative genomics revels a genus with tremendous synthesis potential of carbohydrate active enzymes and secondary metabolites.</title>
        <authorList>
            <person name="Sorensen T."/>
        </authorList>
    </citation>
    <scope>NUCLEOTIDE SEQUENCE [LARGE SCALE GENOMIC DNA]</scope>
    <source>
        <strain evidence="3 4">CBS 83171</strain>
    </source>
</reference>
<organism evidence="3 4">
    <name type="scientific">Apiospora saccharicola</name>
    <dbReference type="NCBI Taxonomy" id="335842"/>
    <lineage>
        <taxon>Eukaryota</taxon>
        <taxon>Fungi</taxon>
        <taxon>Dikarya</taxon>
        <taxon>Ascomycota</taxon>
        <taxon>Pezizomycotina</taxon>
        <taxon>Sordariomycetes</taxon>
        <taxon>Xylariomycetidae</taxon>
        <taxon>Amphisphaeriales</taxon>
        <taxon>Apiosporaceae</taxon>
        <taxon>Apiospora</taxon>
    </lineage>
</organism>
<dbReference type="InterPro" id="IPR036291">
    <property type="entry name" value="NAD(P)-bd_dom_sf"/>
</dbReference>
<feature type="compositionally biased region" description="Basic and acidic residues" evidence="2">
    <location>
        <begin position="93"/>
        <end position="102"/>
    </location>
</feature>
<dbReference type="PANTHER" id="PTHR43157">
    <property type="entry name" value="PHOSPHATIDYLINOSITOL-GLYCAN BIOSYNTHESIS CLASS F PROTEIN-RELATED"/>
    <property type="match status" value="1"/>
</dbReference>
<evidence type="ECO:0000256" key="2">
    <source>
        <dbReference type="SAM" id="MobiDB-lite"/>
    </source>
</evidence>
<comment type="caution">
    <text evidence="3">The sequence shown here is derived from an EMBL/GenBank/DDBJ whole genome shotgun (WGS) entry which is preliminary data.</text>
</comment>
<evidence type="ECO:0000313" key="4">
    <source>
        <dbReference type="Proteomes" id="UP001446871"/>
    </source>
</evidence>
<keyword evidence="1" id="KW-0560">Oxidoreductase</keyword>
<sequence length="239" mass="25739">MAAFAARACSELDRLDIVLLSAGVKNLEFVRSKTGHESNVQLTSPFCCCQPYTAPQNRLHGPHAASPSSPSRCTSGRPLPSVMPPRSCSASTRNEESRFKRGDMERYNTSKLLNVIWTREISSRTASQVSGGSGTVTINAVNPDFCASALHRSHTMPGQALISRVLAWTPAQGGHCLADAACRHDGERGAYISEQEIKAPSSFVTSADGGIAQKRLWEETIALLKEVDPSLDIKSLLEG</sequence>
<dbReference type="Gene3D" id="3.40.50.720">
    <property type="entry name" value="NAD(P)-binding Rossmann-like Domain"/>
    <property type="match status" value="1"/>
</dbReference>
<protein>
    <submittedName>
        <fullName evidence="3">Short-chain dehydrogenase/reductase SDR</fullName>
    </submittedName>
</protein>
<accession>A0ABR1UQA5</accession>
<dbReference type="SUPFAM" id="SSF51735">
    <property type="entry name" value="NAD(P)-binding Rossmann-fold domains"/>
    <property type="match status" value="1"/>
</dbReference>
<proteinExistence type="predicted"/>
<evidence type="ECO:0000256" key="1">
    <source>
        <dbReference type="ARBA" id="ARBA00023002"/>
    </source>
</evidence>
<dbReference type="EMBL" id="JAQQWM010000006">
    <property type="protein sequence ID" value="KAK8060048.1"/>
    <property type="molecule type" value="Genomic_DNA"/>
</dbReference>
<dbReference type="Proteomes" id="UP001446871">
    <property type="component" value="Unassembled WGS sequence"/>
</dbReference>
<evidence type="ECO:0000313" key="3">
    <source>
        <dbReference type="EMBL" id="KAK8060048.1"/>
    </source>
</evidence>
<name>A0ABR1UQA5_9PEZI</name>
<gene>
    <name evidence="3" type="ORF">PG996_009978</name>
</gene>